<dbReference type="PROSITE" id="PS51257">
    <property type="entry name" value="PROKAR_LIPOPROTEIN"/>
    <property type="match status" value="1"/>
</dbReference>
<evidence type="ECO:0000313" key="2">
    <source>
        <dbReference type="EMBL" id="KAB0345696.1"/>
    </source>
</evidence>
<dbReference type="AlphaFoldDB" id="A0A5N3V941"/>
<proteinExistence type="predicted"/>
<organism evidence="2 3">
    <name type="scientific">Muntiacus muntjak</name>
    <name type="common">Barking deer</name>
    <name type="synonym">Indian muntjac</name>
    <dbReference type="NCBI Taxonomy" id="9888"/>
    <lineage>
        <taxon>Eukaryota</taxon>
        <taxon>Metazoa</taxon>
        <taxon>Chordata</taxon>
        <taxon>Craniata</taxon>
        <taxon>Vertebrata</taxon>
        <taxon>Euteleostomi</taxon>
        <taxon>Mammalia</taxon>
        <taxon>Eutheria</taxon>
        <taxon>Laurasiatheria</taxon>
        <taxon>Artiodactyla</taxon>
        <taxon>Ruminantia</taxon>
        <taxon>Pecora</taxon>
        <taxon>Cervidae</taxon>
        <taxon>Muntiacinae</taxon>
        <taxon>Muntiacus</taxon>
    </lineage>
</organism>
<sequence>MGGARDVGWVAAGLVLAAGACYCFYKLTRGRRLGGRRLRLRPSRSAAQVQKVDLPLNWMSVGMENCCNFLAQVWWHSGGLMGLQRLNSHPF</sequence>
<accession>A0A5N3V941</accession>
<keyword evidence="3" id="KW-1185">Reference proteome</keyword>
<keyword evidence="1" id="KW-0812">Transmembrane</keyword>
<keyword evidence="1" id="KW-0472">Membrane</keyword>
<reference evidence="2 3" key="1">
    <citation type="submission" date="2019-06" db="EMBL/GenBank/DDBJ databases">
        <title>Discovery of a novel chromosome fission-fusion reversal in muntjac.</title>
        <authorList>
            <person name="Mudd A.B."/>
            <person name="Bredeson J.V."/>
            <person name="Baum R."/>
            <person name="Hockemeyer D."/>
            <person name="Rokhsar D.S."/>
        </authorList>
    </citation>
    <scope>NUCLEOTIDE SEQUENCE [LARGE SCALE GENOMIC DNA]</scope>
    <source>
        <strain evidence="2">UTSW_UCB_Mm</strain>
        <tissue evidence="2">Fibroblast cell line</tissue>
    </source>
</reference>
<evidence type="ECO:0008006" key="4">
    <source>
        <dbReference type="Google" id="ProtNLM"/>
    </source>
</evidence>
<gene>
    <name evidence="2" type="ORF">FD754_022622</name>
</gene>
<keyword evidence="1" id="KW-1133">Transmembrane helix</keyword>
<dbReference type="Proteomes" id="UP000326458">
    <property type="component" value="Unassembled WGS sequence"/>
</dbReference>
<name>A0A5N3V941_MUNMU</name>
<evidence type="ECO:0000313" key="3">
    <source>
        <dbReference type="Proteomes" id="UP000326458"/>
    </source>
</evidence>
<protein>
    <recommendedName>
        <fullName evidence="4">Armadillo repeat-containing domain-containing protein</fullName>
    </recommendedName>
</protein>
<feature type="transmembrane region" description="Helical" evidence="1">
    <location>
        <begin position="6"/>
        <end position="27"/>
    </location>
</feature>
<comment type="caution">
    <text evidence="2">The sequence shown here is derived from an EMBL/GenBank/DDBJ whole genome shotgun (WGS) entry which is preliminary data.</text>
</comment>
<dbReference type="EMBL" id="VCEA01000003">
    <property type="protein sequence ID" value="KAB0345696.1"/>
    <property type="molecule type" value="Genomic_DNA"/>
</dbReference>
<evidence type="ECO:0000256" key="1">
    <source>
        <dbReference type="SAM" id="Phobius"/>
    </source>
</evidence>